<dbReference type="InterPro" id="IPR029068">
    <property type="entry name" value="Glyas_Bleomycin-R_OHBP_Dase"/>
</dbReference>
<proteinExistence type="predicted"/>
<dbReference type="Gene3D" id="3.10.180.10">
    <property type="entry name" value="2,3-Dihydroxybiphenyl 1,2-Dioxygenase, domain 1"/>
    <property type="match status" value="1"/>
</dbReference>
<dbReference type="InterPro" id="IPR004360">
    <property type="entry name" value="Glyas_Fos-R_dOase_dom"/>
</dbReference>
<evidence type="ECO:0000313" key="3">
    <source>
        <dbReference type="Proteomes" id="UP000238327"/>
    </source>
</evidence>
<sequence length="145" mass="15775">MSDYNPSILSHVSIGTNRFEEASAFYAKVLATLGCKEIIRHPGAVAFGREYPEFWVQTPINGQPATQGNGSHFGFVAPDKASVHAFHQAALEAGATDEGLPGPRLDYGEPYYGCFVCDLDGHKVEAAYWDMALAQALYSEPHDHS</sequence>
<evidence type="ECO:0000313" key="2">
    <source>
        <dbReference type="EMBL" id="AVO52250.1"/>
    </source>
</evidence>
<reference evidence="2 3" key="1">
    <citation type="submission" date="2018-03" db="EMBL/GenBank/DDBJ databases">
        <title>Complete genome sequence and methylome analysis of Pseudomonas mendocina NEB 698.</title>
        <authorList>
            <person name="Morgan R.D."/>
        </authorList>
    </citation>
    <scope>NUCLEOTIDE SEQUENCE [LARGE SCALE GENOMIC DNA]</scope>
    <source>
        <strain evidence="2 3">NEB698</strain>
    </source>
</reference>
<dbReference type="CDD" id="cd07262">
    <property type="entry name" value="VOC_like"/>
    <property type="match status" value="1"/>
</dbReference>
<dbReference type="Pfam" id="PF00903">
    <property type="entry name" value="Glyoxalase"/>
    <property type="match status" value="1"/>
</dbReference>
<dbReference type="STRING" id="1001585.MDS_4050"/>
<dbReference type="EMBL" id="CP027657">
    <property type="protein sequence ID" value="AVO52250.1"/>
    <property type="molecule type" value="Genomic_DNA"/>
</dbReference>
<dbReference type="Proteomes" id="UP000238327">
    <property type="component" value="Chromosome"/>
</dbReference>
<dbReference type="RefSeq" id="WP_106737082.1">
    <property type="nucleotide sequence ID" value="NZ_CP027657.1"/>
</dbReference>
<gene>
    <name evidence="2" type="ORF">C7A17_05570</name>
</gene>
<dbReference type="AlphaFoldDB" id="A0A2R3QKH7"/>
<dbReference type="PANTHER" id="PTHR35006">
    <property type="entry name" value="GLYOXALASE FAMILY PROTEIN (AFU_ORTHOLOGUE AFUA_5G14830)"/>
    <property type="match status" value="1"/>
</dbReference>
<accession>A0A2R3QKH7</accession>
<dbReference type="SUPFAM" id="SSF54593">
    <property type="entry name" value="Glyoxalase/Bleomycin resistance protein/Dihydroxybiphenyl dioxygenase"/>
    <property type="match status" value="1"/>
</dbReference>
<dbReference type="InterPro" id="IPR037523">
    <property type="entry name" value="VOC_core"/>
</dbReference>
<protein>
    <submittedName>
        <fullName evidence="2">Glyoxalase</fullName>
    </submittedName>
</protein>
<dbReference type="PROSITE" id="PS51819">
    <property type="entry name" value="VOC"/>
    <property type="match status" value="1"/>
</dbReference>
<dbReference type="OrthoDB" id="9800438at2"/>
<dbReference type="PANTHER" id="PTHR35006:SF4">
    <property type="entry name" value="BLR7706 PROTEIN"/>
    <property type="match status" value="1"/>
</dbReference>
<organism evidence="2 3">
    <name type="scientific">Ectopseudomonas mendocina</name>
    <name type="common">Pseudomonas mendocina</name>
    <dbReference type="NCBI Taxonomy" id="300"/>
    <lineage>
        <taxon>Bacteria</taxon>
        <taxon>Pseudomonadati</taxon>
        <taxon>Pseudomonadota</taxon>
        <taxon>Gammaproteobacteria</taxon>
        <taxon>Pseudomonadales</taxon>
        <taxon>Pseudomonadaceae</taxon>
        <taxon>Ectopseudomonas</taxon>
    </lineage>
</organism>
<feature type="domain" description="VOC" evidence="1">
    <location>
        <begin position="8"/>
        <end position="129"/>
    </location>
</feature>
<name>A0A2R3QKH7_ECTME</name>
<evidence type="ECO:0000259" key="1">
    <source>
        <dbReference type="PROSITE" id="PS51819"/>
    </source>
</evidence>